<reference evidence="9" key="1">
    <citation type="submission" date="2023-02" db="EMBL/GenBank/DDBJ databases">
        <title>Genome of toxic invasive species Heracleum sosnowskyi carries increased number of genes despite the absence of recent whole-genome duplications.</title>
        <authorList>
            <person name="Schelkunov M."/>
            <person name="Shtratnikova V."/>
            <person name="Makarenko M."/>
            <person name="Klepikova A."/>
            <person name="Omelchenko D."/>
            <person name="Novikova G."/>
            <person name="Obukhova E."/>
            <person name="Bogdanov V."/>
            <person name="Penin A."/>
            <person name="Logacheva M."/>
        </authorList>
    </citation>
    <scope>NUCLEOTIDE SEQUENCE</scope>
    <source>
        <strain evidence="9">Hsosn_3</strain>
        <tissue evidence="9">Leaf</tissue>
    </source>
</reference>
<dbReference type="GO" id="GO:0005506">
    <property type="term" value="F:iron ion binding"/>
    <property type="evidence" value="ECO:0007669"/>
    <property type="project" value="InterPro"/>
</dbReference>
<keyword evidence="6 7" id="KW-0349">Heme</keyword>
<evidence type="ECO:0000256" key="2">
    <source>
        <dbReference type="ARBA" id="ARBA00010617"/>
    </source>
</evidence>
<comment type="caution">
    <text evidence="9">The sequence shown here is derived from an EMBL/GenBank/DDBJ whole genome shotgun (WGS) entry which is preliminary data.</text>
</comment>
<evidence type="ECO:0000256" key="8">
    <source>
        <dbReference type="SAM" id="Phobius"/>
    </source>
</evidence>
<proteinExistence type="inferred from homology"/>
<dbReference type="GO" id="GO:0009805">
    <property type="term" value="P:coumarin biosynthetic process"/>
    <property type="evidence" value="ECO:0007669"/>
    <property type="project" value="UniProtKB-ARBA"/>
</dbReference>
<dbReference type="InterPro" id="IPR001128">
    <property type="entry name" value="Cyt_P450"/>
</dbReference>
<sequence length="513" mass="59160">MAISVLIDFLILPVSIIFLYFWIKRESTKSLVTDWPVLGMTPLLLKNCHRVHDFVTDILKESHGTFKIKGPFFANLDLLVTSDPANVSYILNKNFSNYPKGPEFHKIFEIFGDGMLNVDAHLWEVQRKTNISLFKRLDFSKMLQEIIKNKVKKGLIPVLDNVSKQESEVDLQEIFQRLTFDNICSLLLDHDPESLSLGLPYIPCEKAFPATEEALLYRHILPESIWKLQSWIGLGKEKSLSNAWEAFDEFIYKCISMKRKELLIRNDEQLPAASREVNKLNVLGIYMEAYKDKTADSEKFLRDSLLALMIAGRDTTSTTLTWFFWLLSKNPLVESKIQEEIETEFRRVKGESWMFFDKRENLQKLVYLHAALCETLRLYPPIAFQHMAPIQADILPNGHAVDKDSKILLSFYSMGRMENIWGEDCLEFKPERWINEQGGIQHVPSYKFPAFNAGPRSCIGKEMAFTQMKTAAITIIHNYRVKVVQGHPIIPADSIVLQMKYGLKVKLARKQSA</sequence>
<protein>
    <submittedName>
        <fullName evidence="9">Alkane hydroxylase MAH1-like</fullName>
    </submittedName>
</protein>
<dbReference type="Gene3D" id="1.10.630.10">
    <property type="entry name" value="Cytochrome P450"/>
    <property type="match status" value="1"/>
</dbReference>
<keyword evidence="8" id="KW-0812">Transmembrane</keyword>
<keyword evidence="7" id="KW-0503">Monooxygenase</keyword>
<dbReference type="GO" id="GO:0016705">
    <property type="term" value="F:oxidoreductase activity, acting on paired donors, with incorporation or reduction of molecular oxygen"/>
    <property type="evidence" value="ECO:0007669"/>
    <property type="project" value="InterPro"/>
</dbReference>
<dbReference type="PANTHER" id="PTHR24296">
    <property type="entry name" value="CYTOCHROME P450"/>
    <property type="match status" value="1"/>
</dbReference>
<dbReference type="SUPFAM" id="SSF48264">
    <property type="entry name" value="Cytochrome P450"/>
    <property type="match status" value="1"/>
</dbReference>
<dbReference type="Pfam" id="PF00067">
    <property type="entry name" value="p450"/>
    <property type="match status" value="1"/>
</dbReference>
<comment type="cofactor">
    <cofactor evidence="1 6">
        <name>heme</name>
        <dbReference type="ChEBI" id="CHEBI:30413"/>
    </cofactor>
</comment>
<feature type="binding site" description="axial binding residue" evidence="6">
    <location>
        <position position="458"/>
    </location>
    <ligand>
        <name>heme</name>
        <dbReference type="ChEBI" id="CHEBI:30413"/>
    </ligand>
    <ligandPart>
        <name>Fe</name>
        <dbReference type="ChEBI" id="CHEBI:18248"/>
    </ligandPart>
</feature>
<dbReference type="EMBL" id="JAUIZM010000008">
    <property type="protein sequence ID" value="KAK1370305.1"/>
    <property type="molecule type" value="Genomic_DNA"/>
</dbReference>
<dbReference type="GO" id="GO:0006629">
    <property type="term" value="P:lipid metabolic process"/>
    <property type="evidence" value="ECO:0007669"/>
    <property type="project" value="UniProtKB-ARBA"/>
</dbReference>
<feature type="transmembrane region" description="Helical" evidence="8">
    <location>
        <begin position="6"/>
        <end position="23"/>
    </location>
</feature>
<evidence type="ECO:0000256" key="1">
    <source>
        <dbReference type="ARBA" id="ARBA00001971"/>
    </source>
</evidence>
<gene>
    <name evidence="9" type="ORF">POM88_036397</name>
</gene>
<comment type="similarity">
    <text evidence="2 7">Belongs to the cytochrome P450 family.</text>
</comment>
<evidence type="ECO:0000256" key="5">
    <source>
        <dbReference type="ARBA" id="ARBA00023004"/>
    </source>
</evidence>
<evidence type="ECO:0000256" key="7">
    <source>
        <dbReference type="RuleBase" id="RU000461"/>
    </source>
</evidence>
<dbReference type="PROSITE" id="PS00086">
    <property type="entry name" value="CYTOCHROME_P450"/>
    <property type="match status" value="1"/>
</dbReference>
<evidence type="ECO:0000313" key="10">
    <source>
        <dbReference type="Proteomes" id="UP001237642"/>
    </source>
</evidence>
<evidence type="ECO:0000256" key="4">
    <source>
        <dbReference type="ARBA" id="ARBA00023002"/>
    </source>
</evidence>
<dbReference type="PRINTS" id="PR00463">
    <property type="entry name" value="EP450I"/>
</dbReference>
<organism evidence="9 10">
    <name type="scientific">Heracleum sosnowskyi</name>
    <dbReference type="NCBI Taxonomy" id="360622"/>
    <lineage>
        <taxon>Eukaryota</taxon>
        <taxon>Viridiplantae</taxon>
        <taxon>Streptophyta</taxon>
        <taxon>Embryophyta</taxon>
        <taxon>Tracheophyta</taxon>
        <taxon>Spermatophyta</taxon>
        <taxon>Magnoliopsida</taxon>
        <taxon>eudicotyledons</taxon>
        <taxon>Gunneridae</taxon>
        <taxon>Pentapetalae</taxon>
        <taxon>asterids</taxon>
        <taxon>campanulids</taxon>
        <taxon>Apiales</taxon>
        <taxon>Apiaceae</taxon>
        <taxon>Apioideae</taxon>
        <taxon>apioid superclade</taxon>
        <taxon>Tordylieae</taxon>
        <taxon>Tordyliinae</taxon>
        <taxon>Heracleum</taxon>
    </lineage>
</organism>
<dbReference type="InterPro" id="IPR002401">
    <property type="entry name" value="Cyt_P450_E_grp-I"/>
</dbReference>
<keyword evidence="10" id="KW-1185">Reference proteome</keyword>
<dbReference type="AlphaFoldDB" id="A0AAD8MCB9"/>
<reference evidence="9" key="2">
    <citation type="submission" date="2023-05" db="EMBL/GenBank/DDBJ databases">
        <authorList>
            <person name="Schelkunov M.I."/>
        </authorList>
    </citation>
    <scope>NUCLEOTIDE SEQUENCE</scope>
    <source>
        <strain evidence="9">Hsosn_3</strain>
        <tissue evidence="9">Leaf</tissue>
    </source>
</reference>
<dbReference type="CDD" id="cd11064">
    <property type="entry name" value="CYP86A"/>
    <property type="match status" value="1"/>
</dbReference>
<keyword evidence="3 6" id="KW-0479">Metal-binding</keyword>
<dbReference type="InterPro" id="IPR036396">
    <property type="entry name" value="Cyt_P450_sf"/>
</dbReference>
<dbReference type="GO" id="GO:0020037">
    <property type="term" value="F:heme binding"/>
    <property type="evidence" value="ECO:0007669"/>
    <property type="project" value="InterPro"/>
</dbReference>
<evidence type="ECO:0000313" key="9">
    <source>
        <dbReference type="EMBL" id="KAK1370305.1"/>
    </source>
</evidence>
<evidence type="ECO:0000256" key="3">
    <source>
        <dbReference type="ARBA" id="ARBA00022723"/>
    </source>
</evidence>
<keyword evidence="5 6" id="KW-0408">Iron</keyword>
<name>A0AAD8MCB9_9APIA</name>
<keyword evidence="8" id="KW-1133">Transmembrane helix</keyword>
<dbReference type="Proteomes" id="UP001237642">
    <property type="component" value="Unassembled WGS sequence"/>
</dbReference>
<evidence type="ECO:0000256" key="6">
    <source>
        <dbReference type="PIRSR" id="PIRSR602401-1"/>
    </source>
</evidence>
<keyword evidence="4 7" id="KW-0560">Oxidoreductase</keyword>
<keyword evidence="8" id="KW-0472">Membrane</keyword>
<dbReference type="PRINTS" id="PR00385">
    <property type="entry name" value="P450"/>
</dbReference>
<accession>A0AAD8MCB9</accession>
<dbReference type="GO" id="GO:0004497">
    <property type="term" value="F:monooxygenase activity"/>
    <property type="evidence" value="ECO:0007669"/>
    <property type="project" value="UniProtKB-KW"/>
</dbReference>
<dbReference type="InterPro" id="IPR017972">
    <property type="entry name" value="Cyt_P450_CS"/>
</dbReference>